<proteinExistence type="predicted"/>
<sequence length="442" mass="48433">MGRKKSPKTTAVEDAAKLKLKRNEKGEIIQWSSSSDDGTLLRMLVENANIKQNMTAGDVRKKYPMFNEYSYNCFSSALNNCRKSCGKEVDARVPQTGTGGTNGNLKSYTLDDEDDDDDEDEDYEVDLSKMSMDDDDDFTFDTFSIGCGGGKSIGKSVTFGATSFHSANSNKKNIKKTSLPTTNMKKTNGGTTKPLSCTMPYIVDYWHDGNSRARASVQVHIPSFNKKEQQLISYRVASNQKEFVVTVPMSGFLIDKDAINIHISAALHEKGINHDAILDYHSKTNARKLFLSKLEKKIGGNRTMECRIPLRLKVCLDYASEAHGDPYFYGHKIIHYDDGSSQLHVELIADVSTLGNTIDAAREFTIPGSVNVTSECDDTSYMEYTVHSKKSGVSGYSGGASAASSVGMKSAKSRKTVAGTNNGTTSFSGTKRKIRSTQSVGN</sequence>
<reference evidence="2" key="2">
    <citation type="submission" date="2021-04" db="EMBL/GenBank/DDBJ databases">
        <authorList>
            <person name="Podell S."/>
        </authorList>
    </citation>
    <scope>NUCLEOTIDE SEQUENCE</scope>
    <source>
        <strain evidence="2">Hildebrandi</strain>
    </source>
</reference>
<evidence type="ECO:0000313" key="3">
    <source>
        <dbReference type="Proteomes" id="UP000693970"/>
    </source>
</evidence>
<feature type="compositionally biased region" description="Low complexity" evidence="1">
    <location>
        <begin position="401"/>
        <end position="410"/>
    </location>
</feature>
<protein>
    <submittedName>
        <fullName evidence="2">Uncharacterized protein</fullName>
    </submittedName>
</protein>
<keyword evidence="3" id="KW-1185">Reference proteome</keyword>
<organism evidence="2 3">
    <name type="scientific">Nitzschia inconspicua</name>
    <dbReference type="NCBI Taxonomy" id="303405"/>
    <lineage>
        <taxon>Eukaryota</taxon>
        <taxon>Sar</taxon>
        <taxon>Stramenopiles</taxon>
        <taxon>Ochrophyta</taxon>
        <taxon>Bacillariophyta</taxon>
        <taxon>Bacillariophyceae</taxon>
        <taxon>Bacillariophycidae</taxon>
        <taxon>Bacillariales</taxon>
        <taxon>Bacillariaceae</taxon>
        <taxon>Nitzschia</taxon>
    </lineage>
</organism>
<reference evidence="2" key="1">
    <citation type="journal article" date="2021" name="Sci. Rep.">
        <title>Diploid genomic architecture of Nitzschia inconspicua, an elite biomass production diatom.</title>
        <authorList>
            <person name="Oliver A."/>
            <person name="Podell S."/>
            <person name="Pinowska A."/>
            <person name="Traller J.C."/>
            <person name="Smith S.R."/>
            <person name="McClure R."/>
            <person name="Beliaev A."/>
            <person name="Bohutskyi P."/>
            <person name="Hill E.A."/>
            <person name="Rabines A."/>
            <person name="Zheng H."/>
            <person name="Allen L.Z."/>
            <person name="Kuo A."/>
            <person name="Grigoriev I.V."/>
            <person name="Allen A.E."/>
            <person name="Hazlebeck D."/>
            <person name="Allen E.E."/>
        </authorList>
    </citation>
    <scope>NUCLEOTIDE SEQUENCE</scope>
    <source>
        <strain evidence="2">Hildebrandi</strain>
    </source>
</reference>
<feature type="region of interest" description="Disordered" evidence="1">
    <location>
        <begin position="401"/>
        <end position="442"/>
    </location>
</feature>
<dbReference type="AlphaFoldDB" id="A0A9K3KIY4"/>
<dbReference type="Proteomes" id="UP000693970">
    <property type="component" value="Unassembled WGS sequence"/>
</dbReference>
<gene>
    <name evidence="2" type="ORF">IV203_022578</name>
</gene>
<feature type="compositionally biased region" description="Low complexity" evidence="1">
    <location>
        <begin position="419"/>
        <end position="429"/>
    </location>
</feature>
<comment type="caution">
    <text evidence="2">The sequence shown here is derived from an EMBL/GenBank/DDBJ whole genome shotgun (WGS) entry which is preliminary data.</text>
</comment>
<feature type="region of interest" description="Disordered" evidence="1">
    <location>
        <begin position="91"/>
        <end position="122"/>
    </location>
</feature>
<feature type="compositionally biased region" description="Acidic residues" evidence="1">
    <location>
        <begin position="110"/>
        <end position="122"/>
    </location>
</feature>
<name>A0A9K3KIY4_9STRA</name>
<evidence type="ECO:0000313" key="2">
    <source>
        <dbReference type="EMBL" id="KAG7344570.1"/>
    </source>
</evidence>
<accession>A0A9K3KIY4</accession>
<evidence type="ECO:0000256" key="1">
    <source>
        <dbReference type="SAM" id="MobiDB-lite"/>
    </source>
</evidence>
<dbReference type="EMBL" id="JAGRRH010000023">
    <property type="protein sequence ID" value="KAG7344570.1"/>
    <property type="molecule type" value="Genomic_DNA"/>
</dbReference>